<name>A0A1L8CLK7_9PROT</name>
<proteinExistence type="predicted"/>
<dbReference type="Proteomes" id="UP000231632">
    <property type="component" value="Unassembled WGS sequence"/>
</dbReference>
<organism evidence="2 3">
    <name type="scientific">Mariprofundus micogutta</name>
    <dbReference type="NCBI Taxonomy" id="1921010"/>
    <lineage>
        <taxon>Bacteria</taxon>
        <taxon>Pseudomonadati</taxon>
        <taxon>Pseudomonadota</taxon>
        <taxon>Candidatius Mariprofundia</taxon>
        <taxon>Mariprofundales</taxon>
        <taxon>Mariprofundaceae</taxon>
        <taxon>Mariprofundus</taxon>
    </lineage>
</organism>
<evidence type="ECO:0000259" key="1">
    <source>
        <dbReference type="Pfam" id="PF13173"/>
    </source>
</evidence>
<dbReference type="Gene3D" id="3.40.50.300">
    <property type="entry name" value="P-loop containing nucleotide triphosphate hydrolases"/>
    <property type="match status" value="1"/>
</dbReference>
<dbReference type="InterPro" id="IPR041682">
    <property type="entry name" value="AAA_14"/>
</dbReference>
<dbReference type="InterPro" id="IPR027417">
    <property type="entry name" value="P-loop_NTPase"/>
</dbReference>
<evidence type="ECO:0000313" key="3">
    <source>
        <dbReference type="Proteomes" id="UP000231632"/>
    </source>
</evidence>
<protein>
    <recommendedName>
        <fullName evidence="1">AAA domain-containing protein</fullName>
    </recommendedName>
</protein>
<accession>A0A1L8CLK7</accession>
<dbReference type="Pfam" id="PF13173">
    <property type="entry name" value="AAA_14"/>
    <property type="match status" value="1"/>
</dbReference>
<evidence type="ECO:0000313" key="2">
    <source>
        <dbReference type="EMBL" id="GAV19807.1"/>
    </source>
</evidence>
<gene>
    <name evidence="2" type="ORF">MMIC_P0765</name>
</gene>
<comment type="caution">
    <text evidence="2">The sequence shown here is derived from an EMBL/GenBank/DDBJ whole genome shotgun (WGS) entry which is preliminary data.</text>
</comment>
<feature type="domain" description="AAA" evidence="1">
    <location>
        <begin position="19"/>
        <end position="72"/>
    </location>
</feature>
<dbReference type="EMBL" id="BDFD01000004">
    <property type="protein sequence ID" value="GAV19807.1"/>
    <property type="molecule type" value="Genomic_DNA"/>
</dbReference>
<dbReference type="OrthoDB" id="9771844at2"/>
<keyword evidence="3" id="KW-1185">Reference proteome</keyword>
<dbReference type="SUPFAM" id="SSF52540">
    <property type="entry name" value="P-loop containing nucleoside triphosphate hydrolases"/>
    <property type="match status" value="1"/>
</dbReference>
<reference evidence="2 3" key="1">
    <citation type="journal article" date="2017" name="Arch. Microbiol.">
        <title>Mariprofundus micogutta sp. nov., a novel iron-oxidizing zetaproteobacterium isolated from a deep-sea hydrothermal field at the Bayonnaise knoll of the Izu-Ogasawara arc, and a description of Mariprofundales ord. nov. and Zetaproteobacteria classis nov.</title>
        <authorList>
            <person name="Makita H."/>
            <person name="Tanaka E."/>
            <person name="Mitsunobu S."/>
            <person name="Miyazaki M."/>
            <person name="Nunoura T."/>
            <person name="Uematsu K."/>
            <person name="Takaki Y."/>
            <person name="Nishi S."/>
            <person name="Shimamura S."/>
            <person name="Takai K."/>
        </authorList>
    </citation>
    <scope>NUCLEOTIDE SEQUENCE [LARGE SCALE GENOMIC DNA]</scope>
    <source>
        <strain evidence="2 3">ET2</strain>
    </source>
</reference>
<dbReference type="AlphaFoldDB" id="A0A1L8CLK7"/>
<dbReference type="STRING" id="1921010.MMIC_P0765"/>
<sequence>MDTWREIYQLLITERFRSSPAVALLGARQVGKSTLAEMIIEQFPDAMCLDMERPSDLNKLIDAEAFFQQFEGRMICLLTLFMVHHLKALLLKIY</sequence>
<dbReference type="RefSeq" id="WP_143144870.1">
    <property type="nucleotide sequence ID" value="NZ_BDFD01000004.1"/>
</dbReference>